<dbReference type="InterPro" id="IPR017853">
    <property type="entry name" value="GH"/>
</dbReference>
<accession>A0A2I0QW35</accession>
<dbReference type="PANTHER" id="PTHR10357">
    <property type="entry name" value="ALPHA-AMYLASE FAMILY MEMBER"/>
    <property type="match status" value="1"/>
</dbReference>
<evidence type="ECO:0000256" key="4">
    <source>
        <dbReference type="SAM" id="Phobius"/>
    </source>
</evidence>
<dbReference type="Pfam" id="PF22026">
    <property type="entry name" value="Alpha-amylase_C_2"/>
    <property type="match status" value="1"/>
</dbReference>
<comment type="caution">
    <text evidence="6">The sequence shown here is derived from an EMBL/GenBank/DDBJ whole genome shotgun (WGS) entry which is preliminary data.</text>
</comment>
<dbReference type="EMBL" id="PJNH01000001">
    <property type="protein sequence ID" value="PKR78320.1"/>
    <property type="molecule type" value="Genomic_DNA"/>
</dbReference>
<dbReference type="PANTHER" id="PTHR10357:SF215">
    <property type="entry name" value="ALPHA-AMYLASE 1"/>
    <property type="match status" value="1"/>
</dbReference>
<dbReference type="Pfam" id="PF00128">
    <property type="entry name" value="Alpha-amylase"/>
    <property type="match status" value="1"/>
</dbReference>
<proteinExistence type="predicted"/>
<dbReference type="Gene3D" id="2.60.40.1180">
    <property type="entry name" value="Golgi alpha-mannosidase II"/>
    <property type="match status" value="1"/>
</dbReference>
<dbReference type="SUPFAM" id="SSF51011">
    <property type="entry name" value="Glycosyl hydrolase domain"/>
    <property type="match status" value="1"/>
</dbReference>
<feature type="transmembrane region" description="Helical" evidence="4">
    <location>
        <begin position="443"/>
        <end position="465"/>
    </location>
</feature>
<evidence type="ECO:0000256" key="1">
    <source>
        <dbReference type="ARBA" id="ARBA00001913"/>
    </source>
</evidence>
<gene>
    <name evidence="6" type="ORF">CEY16_00750</name>
</gene>
<dbReference type="AlphaFoldDB" id="A0A2I0QW35"/>
<dbReference type="InterPro" id="IPR006047">
    <property type="entry name" value="GH13_cat_dom"/>
</dbReference>
<keyword evidence="7" id="KW-1185">Reference proteome</keyword>
<name>A0A2I0QW35_9BACI</name>
<dbReference type="InterPro" id="IPR054174">
    <property type="entry name" value="Alpha-amylase-like_C"/>
</dbReference>
<dbReference type="Gene3D" id="3.20.20.80">
    <property type="entry name" value="Glycosidases"/>
    <property type="match status" value="1"/>
</dbReference>
<dbReference type="SMART" id="SM00642">
    <property type="entry name" value="Aamy"/>
    <property type="match status" value="1"/>
</dbReference>
<reference evidence="6 7" key="1">
    <citation type="submission" date="2017-06" db="EMBL/GenBank/DDBJ databases">
        <title>the draft geome sequence of Illustriluteabacillus marina B3227.</title>
        <authorList>
            <person name="He R.-H."/>
            <person name="Du Z.-J."/>
        </authorList>
    </citation>
    <scope>NUCLEOTIDE SEQUENCE [LARGE SCALE GENOMIC DNA]</scope>
    <source>
        <strain evidence="6 7">B3227</strain>
    </source>
</reference>
<evidence type="ECO:0000259" key="5">
    <source>
        <dbReference type="SMART" id="SM00642"/>
    </source>
</evidence>
<evidence type="ECO:0000256" key="2">
    <source>
        <dbReference type="ARBA" id="ARBA00022723"/>
    </source>
</evidence>
<comment type="cofactor">
    <cofactor evidence="1">
        <name>Ca(2+)</name>
        <dbReference type="ChEBI" id="CHEBI:29108"/>
    </cofactor>
</comment>
<protein>
    <recommendedName>
        <fullName evidence="5">Glycosyl hydrolase family 13 catalytic domain-containing protein</fullName>
    </recommendedName>
</protein>
<organism evidence="6 7">
    <name type="scientific">Halalkalibacillus sediminis</name>
    <dbReference type="NCBI Taxonomy" id="2018042"/>
    <lineage>
        <taxon>Bacteria</taxon>
        <taxon>Bacillati</taxon>
        <taxon>Bacillota</taxon>
        <taxon>Bacilli</taxon>
        <taxon>Bacillales</taxon>
        <taxon>Bacillaceae</taxon>
        <taxon>Halalkalibacillus</taxon>
    </lineage>
</organism>
<sequence length="473" mass="54340">MKCVVNVMKLQKIIGLLFVIGMLLSSFQSVLAETEDKPNQYYYILVDRYQNSEDEGASELESRESFMGGDFQGISERLDHLETIGVTHLVLSPVFSSEDYLGNEVKSFDEVQETYGSKEDLQNLVEAAHERDMKLILEFPHSQVSESSALQEEEWVEDGDIELTEEAQSFLIEKMNQWKDELNSDGFYFKSIEQAPDEFWSKVSNEVGDQFLIGEPGESSDKNFIDMGFDRILNTSFQQKAEEIFKDTDTDFSPLLDSPTFEETDVVQYMDHIYTDRFTRASEDTGYHPITRWKLALTYLYTTPNEPWLFHGTEVPTDGIVEDGSHHKMVNYMANDDQLSQHVEKLSDSLEEFEPLRTGDIEILHEQEGFIVYSRSTEDETVYIAINNTPTFQSYDIEGIESDKELRGITDNDLIKENDDGTYSIGLNRELANVYTVHENRGIYWPLTLLFVGGMGTFIAFVIIVSRRNKKTE</sequence>
<keyword evidence="4" id="KW-1133">Transmembrane helix</keyword>
<dbReference type="Proteomes" id="UP000243524">
    <property type="component" value="Unassembled WGS sequence"/>
</dbReference>
<feature type="domain" description="Glycosyl hydrolase family 13 catalytic" evidence="5">
    <location>
        <begin position="43"/>
        <end position="337"/>
    </location>
</feature>
<dbReference type="InterPro" id="IPR013780">
    <property type="entry name" value="Glyco_hydro_b"/>
</dbReference>
<dbReference type="GO" id="GO:0046872">
    <property type="term" value="F:metal ion binding"/>
    <property type="evidence" value="ECO:0007669"/>
    <property type="project" value="UniProtKB-KW"/>
</dbReference>
<dbReference type="GO" id="GO:0005975">
    <property type="term" value="P:carbohydrate metabolic process"/>
    <property type="evidence" value="ECO:0007669"/>
    <property type="project" value="InterPro"/>
</dbReference>
<dbReference type="SUPFAM" id="SSF51445">
    <property type="entry name" value="(Trans)glycosidases"/>
    <property type="match status" value="1"/>
</dbReference>
<evidence type="ECO:0000313" key="6">
    <source>
        <dbReference type="EMBL" id="PKR78320.1"/>
    </source>
</evidence>
<keyword evidence="4" id="KW-0812">Transmembrane</keyword>
<keyword evidence="4" id="KW-0472">Membrane</keyword>
<keyword evidence="3" id="KW-0732">Signal</keyword>
<keyword evidence="2" id="KW-0479">Metal-binding</keyword>
<evidence type="ECO:0000256" key="3">
    <source>
        <dbReference type="ARBA" id="ARBA00022729"/>
    </source>
</evidence>
<evidence type="ECO:0000313" key="7">
    <source>
        <dbReference type="Proteomes" id="UP000243524"/>
    </source>
</evidence>